<organism evidence="3 4">
    <name type="scientific">Marinobacter orientalis</name>
    <dbReference type="NCBI Taxonomy" id="1928859"/>
    <lineage>
        <taxon>Bacteria</taxon>
        <taxon>Pseudomonadati</taxon>
        <taxon>Pseudomonadota</taxon>
        <taxon>Gammaproteobacteria</taxon>
        <taxon>Pseudomonadales</taxon>
        <taxon>Marinobacteraceae</taxon>
        <taxon>Marinobacter</taxon>
    </lineage>
</organism>
<dbReference type="SUPFAM" id="SSF53756">
    <property type="entry name" value="UDP-Glycosyltransferase/glycogen phosphorylase"/>
    <property type="match status" value="1"/>
</dbReference>
<dbReference type="AlphaFoldDB" id="A0A7Y0RFI9"/>
<proteinExistence type="predicted"/>
<dbReference type="Proteomes" id="UP000567186">
    <property type="component" value="Unassembled WGS sequence"/>
</dbReference>
<comment type="caution">
    <text evidence="3">The sequence shown here is derived from an EMBL/GenBank/DDBJ whole genome shotgun (WGS) entry which is preliminary data.</text>
</comment>
<reference evidence="3 4" key="1">
    <citation type="submission" date="2020-04" db="EMBL/GenBank/DDBJ databases">
        <title>Marinobacter oceani sp. nov., isolated from marine solar saltern.</title>
        <authorList>
            <person name="Chen X.-Y."/>
        </authorList>
    </citation>
    <scope>NUCLEOTIDE SEQUENCE [LARGE SCALE GENOMIC DNA]</scope>
    <source>
        <strain evidence="3 4">W62</strain>
    </source>
</reference>
<dbReference type="GO" id="GO:0016757">
    <property type="term" value="F:glycosyltransferase activity"/>
    <property type="evidence" value="ECO:0007669"/>
    <property type="project" value="InterPro"/>
</dbReference>
<evidence type="ECO:0000259" key="2">
    <source>
        <dbReference type="Pfam" id="PF13439"/>
    </source>
</evidence>
<dbReference type="PANTHER" id="PTHR45947">
    <property type="entry name" value="SULFOQUINOVOSYL TRANSFERASE SQD2"/>
    <property type="match status" value="1"/>
</dbReference>
<keyword evidence="4" id="KW-1185">Reference proteome</keyword>
<sequence>MSLMEPRALIITDRSDLAETQLIVGLAKKGLDLRVLANDSGKHYASLLESGLSVTPFRLSGRFDGPGTAAIRQELLSGSYTVIYAFNPRAIACSIRASRGINVKIMGYRGVIGNAGYLKPESWITFMHPRLDRIVCVSRAVQRYFESLGFGGMRLRKGKAVTIYKGHDLSWYDRPVADLSPFGFPQDAFVIACIGRDRPGKGFHTLVEAMDHIPESVPVYLLLVGDLEKNQALSAQIESSGMRDRIRFAGYRNDAPQLAGACDALVLPSESEGLPRVVIEAMAYRRPVIVTEAGGMPELVDNGVEGFVVPVRDPASLAGAMTELALNRQAAREMGHRARERVERDFSIETTIKQTLTLIHELTEERLA</sequence>
<accession>A0A7Y0RFI9</accession>
<evidence type="ECO:0000313" key="4">
    <source>
        <dbReference type="Proteomes" id="UP000567186"/>
    </source>
</evidence>
<feature type="domain" description="Glycosyltransferase subfamily 4-like N-terminal" evidence="2">
    <location>
        <begin position="21"/>
        <end position="170"/>
    </location>
</feature>
<dbReference type="PANTHER" id="PTHR45947:SF3">
    <property type="entry name" value="SULFOQUINOVOSYL TRANSFERASE SQD2"/>
    <property type="match status" value="1"/>
</dbReference>
<evidence type="ECO:0000313" key="3">
    <source>
        <dbReference type="EMBL" id="NMT65295.1"/>
    </source>
</evidence>
<dbReference type="Pfam" id="PF13439">
    <property type="entry name" value="Glyco_transf_4"/>
    <property type="match status" value="1"/>
</dbReference>
<dbReference type="EMBL" id="JABCKY010000010">
    <property type="protein sequence ID" value="NMT65295.1"/>
    <property type="molecule type" value="Genomic_DNA"/>
</dbReference>
<dbReference type="OrthoDB" id="9775208at2"/>
<dbReference type="Pfam" id="PF00534">
    <property type="entry name" value="Glycos_transf_1"/>
    <property type="match status" value="1"/>
</dbReference>
<dbReference type="InterPro" id="IPR001296">
    <property type="entry name" value="Glyco_trans_1"/>
</dbReference>
<name>A0A7Y0RFI9_9GAMM</name>
<keyword evidence="3" id="KW-0808">Transferase</keyword>
<dbReference type="Gene3D" id="3.40.50.2000">
    <property type="entry name" value="Glycogen Phosphorylase B"/>
    <property type="match status" value="2"/>
</dbReference>
<evidence type="ECO:0000259" key="1">
    <source>
        <dbReference type="Pfam" id="PF00534"/>
    </source>
</evidence>
<dbReference type="InterPro" id="IPR050194">
    <property type="entry name" value="Glycosyltransferase_grp1"/>
</dbReference>
<dbReference type="InterPro" id="IPR028098">
    <property type="entry name" value="Glyco_trans_4-like_N"/>
</dbReference>
<gene>
    <name evidence="3" type="ORF">HIU99_17060</name>
</gene>
<feature type="domain" description="Glycosyl transferase family 1" evidence="1">
    <location>
        <begin position="183"/>
        <end position="341"/>
    </location>
</feature>
<protein>
    <submittedName>
        <fullName evidence="3">Glycosyltransferase</fullName>
    </submittedName>
</protein>